<feature type="transmembrane region" description="Helical" evidence="6">
    <location>
        <begin position="684"/>
        <end position="706"/>
    </location>
</feature>
<feature type="transmembrane region" description="Helical" evidence="6">
    <location>
        <begin position="529"/>
        <end position="552"/>
    </location>
</feature>
<evidence type="ECO:0000256" key="6">
    <source>
        <dbReference type="SAM" id="Phobius"/>
    </source>
</evidence>
<dbReference type="PROSITE" id="PS50261">
    <property type="entry name" value="G_PROTEIN_RECEP_F2_4"/>
    <property type="match status" value="1"/>
</dbReference>
<keyword evidence="7" id="KW-0732">Signal</keyword>
<evidence type="ECO:0000256" key="5">
    <source>
        <dbReference type="SAM" id="MobiDB-lite"/>
    </source>
</evidence>
<feature type="transmembrane region" description="Helical" evidence="6">
    <location>
        <begin position="494"/>
        <end position="517"/>
    </location>
</feature>
<dbReference type="KEGG" id="goe:100903828"/>
<dbReference type="Proteomes" id="UP000694867">
    <property type="component" value="Unplaced"/>
</dbReference>
<keyword evidence="2 6" id="KW-0812">Transmembrane</keyword>
<accession>A0AAJ6QQS2</accession>
<feature type="domain" description="G-protein coupled receptors family 2 profile 2" evidence="8">
    <location>
        <begin position="492"/>
        <end position="740"/>
    </location>
</feature>
<feature type="compositionally biased region" description="Polar residues" evidence="5">
    <location>
        <begin position="774"/>
        <end position="799"/>
    </location>
</feature>
<gene>
    <name evidence="10" type="primary">LOC100903828</name>
</gene>
<feature type="transmembrane region" description="Helical" evidence="6">
    <location>
        <begin position="639"/>
        <end position="663"/>
    </location>
</feature>
<dbReference type="InterPro" id="IPR000832">
    <property type="entry name" value="GPCR_2_secretin-like"/>
</dbReference>
<keyword evidence="9" id="KW-1185">Reference proteome</keyword>
<evidence type="ECO:0000259" key="8">
    <source>
        <dbReference type="PROSITE" id="PS50261"/>
    </source>
</evidence>
<feature type="transmembrane region" description="Helical" evidence="6">
    <location>
        <begin position="564"/>
        <end position="588"/>
    </location>
</feature>
<keyword evidence="10" id="KW-0675">Receptor</keyword>
<evidence type="ECO:0000256" key="4">
    <source>
        <dbReference type="ARBA" id="ARBA00023136"/>
    </source>
</evidence>
<dbReference type="Gene3D" id="1.20.1070.10">
    <property type="entry name" value="Rhodopsin 7-helix transmembrane proteins"/>
    <property type="match status" value="1"/>
</dbReference>
<feature type="transmembrane region" description="Helical" evidence="6">
    <location>
        <begin position="600"/>
        <end position="619"/>
    </location>
</feature>
<proteinExistence type="predicted"/>
<dbReference type="Pfam" id="PF00002">
    <property type="entry name" value="7tm_2"/>
    <property type="match status" value="1"/>
</dbReference>
<dbReference type="SMART" id="SM00303">
    <property type="entry name" value="GPS"/>
    <property type="match status" value="1"/>
</dbReference>
<protein>
    <submittedName>
        <fullName evidence="10">Adhesion G protein-coupled receptor L1</fullName>
    </submittedName>
</protein>
<dbReference type="InterPro" id="IPR017981">
    <property type="entry name" value="GPCR_2-like_7TM"/>
</dbReference>
<dbReference type="GeneID" id="100903828"/>
<organism evidence="9 10">
    <name type="scientific">Galendromus occidentalis</name>
    <name type="common">western predatory mite</name>
    <dbReference type="NCBI Taxonomy" id="34638"/>
    <lineage>
        <taxon>Eukaryota</taxon>
        <taxon>Metazoa</taxon>
        <taxon>Ecdysozoa</taxon>
        <taxon>Arthropoda</taxon>
        <taxon>Chelicerata</taxon>
        <taxon>Arachnida</taxon>
        <taxon>Acari</taxon>
        <taxon>Parasitiformes</taxon>
        <taxon>Mesostigmata</taxon>
        <taxon>Gamasina</taxon>
        <taxon>Phytoseioidea</taxon>
        <taxon>Phytoseiidae</taxon>
        <taxon>Typhlodrominae</taxon>
        <taxon>Galendromus</taxon>
    </lineage>
</organism>
<evidence type="ECO:0000256" key="1">
    <source>
        <dbReference type="ARBA" id="ARBA00004141"/>
    </source>
</evidence>
<evidence type="ECO:0000256" key="2">
    <source>
        <dbReference type="ARBA" id="ARBA00022692"/>
    </source>
</evidence>
<feature type="region of interest" description="Disordered" evidence="5">
    <location>
        <begin position="771"/>
        <end position="819"/>
    </location>
</feature>
<dbReference type="AlphaFoldDB" id="A0AAJ6QQS2"/>
<sequence>MSFRCKAVSFASFAVLWWATVSANTKVESDHSEQVWLGADRRYFSFVDRKGALSLSYEEAAKKCAREKATIWDINSDETLRGGTKRADQTIAKEVLQELRGKTEVAAQIEGDEILKRLNLVFGKSLSSEDCKLYVAGPFTQDFYAFTYYDNCSSQDGTSTPIWFVCQAVEDSGGTTTTEPPEKKESSASPAEKETSTSSIGTTSEGSHVTPGDRVDQETIERINKSIAEEKDAGKLIDEVTNRIRDLKKPFAGLKSFQDKLLDAIQRLVDRDPQRASAATEDLFSKTVPELAGQMTHPEEYVSILRFVANVSSEIAVLTDVNTTISNVRPGIKSTVLYRVQTLKLQRDLIYDSRVRTSAVRTKYTGEFTEGTIVTTHMEFENKIVQNQMIDATYNGPEMFSSDLVEFFMRLGNGEKHVGEVNLFFDRRTKQVRRASSHECVYYNIGKGVLDDGGCVFKGVQDGKIHCFCNHTTTFGSVFLPESFDGNFDVALNVFSYILDFFSLTALFLSILIFGLVRQIRSLLTVIHLNLCLCLFVSEVIIVIHSFAYSFSEKYECSIYLGMLVHYTFLAVIAWSTLEGIYILQLMIVVFRPPESHTRFYIAVGYMVPLIFPAIAATFDRPYSSKSGQLCFLDQRKESGLYWTFLGPLMLMLTVNLVAISAVMYRLCTINRTVRTVKSELLRYLRGIICMTALLGLQWTLGFTSILFDYGFIKFFCILLFVFFTLLQGPLIFFVHIMLVKDTRYAVARYLSKRGRVSRCLANFIRPPPPAMETNLQHGNSSTKSTEVASSNHSSSAPQTPLELKFVTEHPAGRSNGVK</sequence>
<dbReference type="PRINTS" id="PR00249">
    <property type="entry name" value="GPCRSECRETIN"/>
</dbReference>
<evidence type="ECO:0000256" key="3">
    <source>
        <dbReference type="ARBA" id="ARBA00022989"/>
    </source>
</evidence>
<dbReference type="GO" id="GO:0005886">
    <property type="term" value="C:plasma membrane"/>
    <property type="evidence" value="ECO:0007669"/>
    <property type="project" value="TreeGrafter"/>
</dbReference>
<dbReference type="RefSeq" id="XP_003740918.1">
    <property type="nucleotide sequence ID" value="XM_003740870.1"/>
</dbReference>
<feature type="region of interest" description="Disordered" evidence="5">
    <location>
        <begin position="172"/>
        <end position="219"/>
    </location>
</feature>
<dbReference type="InterPro" id="IPR000203">
    <property type="entry name" value="GPS"/>
</dbReference>
<reference evidence="10" key="1">
    <citation type="submission" date="2025-08" db="UniProtKB">
        <authorList>
            <consortium name="RefSeq"/>
        </authorList>
    </citation>
    <scope>IDENTIFICATION</scope>
</reference>
<feature type="chain" id="PRO_5042538962" evidence="7">
    <location>
        <begin position="24"/>
        <end position="819"/>
    </location>
</feature>
<feature type="compositionally biased region" description="Low complexity" evidence="5">
    <location>
        <begin position="196"/>
        <end position="207"/>
    </location>
</feature>
<dbReference type="InterPro" id="IPR046338">
    <property type="entry name" value="GAIN_dom_sf"/>
</dbReference>
<name>A0AAJ6QQS2_9ACAR</name>
<dbReference type="GO" id="GO:0007166">
    <property type="term" value="P:cell surface receptor signaling pathway"/>
    <property type="evidence" value="ECO:0007669"/>
    <property type="project" value="InterPro"/>
</dbReference>
<dbReference type="PANTHER" id="PTHR12011">
    <property type="entry name" value="ADHESION G-PROTEIN COUPLED RECEPTOR"/>
    <property type="match status" value="1"/>
</dbReference>
<dbReference type="GO" id="GO:0004930">
    <property type="term" value="F:G protein-coupled receptor activity"/>
    <property type="evidence" value="ECO:0007669"/>
    <property type="project" value="InterPro"/>
</dbReference>
<feature type="transmembrane region" description="Helical" evidence="6">
    <location>
        <begin position="712"/>
        <end position="739"/>
    </location>
</feature>
<comment type="subcellular location">
    <subcellularLocation>
        <location evidence="1">Membrane</location>
        <topology evidence="1">Multi-pass membrane protein</topology>
    </subcellularLocation>
</comment>
<dbReference type="Gene3D" id="2.60.220.50">
    <property type="match status" value="1"/>
</dbReference>
<feature type="compositionally biased region" description="Basic and acidic residues" evidence="5">
    <location>
        <begin position="180"/>
        <end position="195"/>
    </location>
</feature>
<keyword evidence="3 6" id="KW-1133">Transmembrane helix</keyword>
<keyword evidence="4 6" id="KW-0472">Membrane</keyword>
<dbReference type="Pfam" id="PF01825">
    <property type="entry name" value="GPS"/>
    <property type="match status" value="1"/>
</dbReference>
<feature type="signal peptide" evidence="7">
    <location>
        <begin position="1"/>
        <end position="23"/>
    </location>
</feature>
<evidence type="ECO:0000256" key="7">
    <source>
        <dbReference type="SAM" id="SignalP"/>
    </source>
</evidence>
<evidence type="ECO:0000313" key="9">
    <source>
        <dbReference type="Proteomes" id="UP000694867"/>
    </source>
</evidence>
<dbReference type="PANTHER" id="PTHR12011:SF347">
    <property type="entry name" value="FI21270P1-RELATED"/>
    <property type="match status" value="1"/>
</dbReference>
<evidence type="ECO:0000313" key="10">
    <source>
        <dbReference type="RefSeq" id="XP_003740918.1"/>
    </source>
</evidence>